<evidence type="ECO:0000313" key="2">
    <source>
        <dbReference type="Proteomes" id="UP000694864"/>
    </source>
</evidence>
<name>A0ABM0UTF9_CAMSA</name>
<dbReference type="Proteomes" id="UP000694864">
    <property type="component" value="Chromosome 11"/>
</dbReference>
<feature type="compositionally biased region" description="Basic residues" evidence="1">
    <location>
        <begin position="63"/>
        <end position="76"/>
    </location>
</feature>
<keyword evidence="2" id="KW-1185">Reference proteome</keyword>
<feature type="region of interest" description="Disordered" evidence="1">
    <location>
        <begin position="55"/>
        <end position="87"/>
    </location>
</feature>
<sequence length="109" mass="12463">MVPCCHALAAGRVRNIDPYTLLSLCYFVGPWRAKYKGVVMPRPNEKDHNIPEECTDVAVNPPRTKRQGRRPKKKRIPSQGEVHHKKKRITKCGRCFGQGHNRKTCSTLI</sequence>
<proteinExistence type="predicted"/>
<gene>
    <name evidence="3" type="primary">LOC104728836</name>
</gene>
<evidence type="ECO:0000256" key="1">
    <source>
        <dbReference type="SAM" id="MobiDB-lite"/>
    </source>
</evidence>
<protein>
    <submittedName>
        <fullName evidence="3">Uncharacterized protein LOC104728836</fullName>
    </submittedName>
</protein>
<dbReference type="RefSeq" id="XP_010446067.1">
    <property type="nucleotide sequence ID" value="XM_010447765.1"/>
</dbReference>
<reference evidence="2" key="1">
    <citation type="journal article" date="2014" name="Nat. Commun.">
        <title>The emerging biofuel crop Camelina sativa retains a highly undifferentiated hexaploid genome structure.</title>
        <authorList>
            <person name="Kagale S."/>
            <person name="Koh C."/>
            <person name="Nixon J."/>
            <person name="Bollina V."/>
            <person name="Clarke W.E."/>
            <person name="Tuteja R."/>
            <person name="Spillane C."/>
            <person name="Robinson S.J."/>
            <person name="Links M.G."/>
            <person name="Clarke C."/>
            <person name="Higgins E.E."/>
            <person name="Huebert T."/>
            <person name="Sharpe A.G."/>
            <person name="Parkin I.A."/>
        </authorList>
    </citation>
    <scope>NUCLEOTIDE SEQUENCE [LARGE SCALE GENOMIC DNA]</scope>
    <source>
        <strain evidence="2">cv. DH55</strain>
    </source>
</reference>
<accession>A0ABM0UTF9</accession>
<dbReference type="GeneID" id="104728836"/>
<organism evidence="2 3">
    <name type="scientific">Camelina sativa</name>
    <name type="common">False flax</name>
    <name type="synonym">Myagrum sativum</name>
    <dbReference type="NCBI Taxonomy" id="90675"/>
    <lineage>
        <taxon>Eukaryota</taxon>
        <taxon>Viridiplantae</taxon>
        <taxon>Streptophyta</taxon>
        <taxon>Embryophyta</taxon>
        <taxon>Tracheophyta</taxon>
        <taxon>Spermatophyta</taxon>
        <taxon>Magnoliopsida</taxon>
        <taxon>eudicotyledons</taxon>
        <taxon>Gunneridae</taxon>
        <taxon>Pentapetalae</taxon>
        <taxon>rosids</taxon>
        <taxon>malvids</taxon>
        <taxon>Brassicales</taxon>
        <taxon>Brassicaceae</taxon>
        <taxon>Camelineae</taxon>
        <taxon>Camelina</taxon>
    </lineage>
</organism>
<reference evidence="3" key="2">
    <citation type="submission" date="2025-08" db="UniProtKB">
        <authorList>
            <consortium name="RefSeq"/>
        </authorList>
    </citation>
    <scope>IDENTIFICATION</scope>
    <source>
        <tissue evidence="3">Leaf</tissue>
    </source>
</reference>
<evidence type="ECO:0000313" key="3">
    <source>
        <dbReference type="RefSeq" id="XP_010446067.1"/>
    </source>
</evidence>